<protein>
    <submittedName>
        <fullName evidence="4">Fumarylacetoacetate hydrolase family protein</fullName>
    </submittedName>
</protein>
<dbReference type="PANTHER" id="PTHR42796:SF4">
    <property type="entry name" value="FUMARYLACETOACETATE HYDROLASE DOMAIN-CONTAINING PROTEIN 2A"/>
    <property type="match status" value="1"/>
</dbReference>
<name>A0ABS0D8E3_9NOCA</name>
<accession>A0ABS0D8E3</accession>
<sequence length="286" mass="30790">MRLRTVLTDDGGSHAQVRRDGRWYATTAPDVGALLTHPDQRSTLTGEPAAPGRSAPVVTTPGKILCCGHNYRAHIAELGHAEPEYPTLFAKFADTLTAWDADIALRLPADEAGLDWEAELAVVVGAELRDADRASARAGIAGYTVANDFSVRTWQRRTTQWLQGKAFDATTPLGPELVTPDEVDPGDGLRITCRVNGVTEQRGSTDDLLFDPAALLSYISTFTTLRPGDLVLTGTPGGVGVAADPPRHLRPGDVVETEIEGIGLLRNRITLHTEDDPAQRDGKENR</sequence>
<dbReference type="InterPro" id="IPR051121">
    <property type="entry name" value="FAH"/>
</dbReference>
<dbReference type="Proteomes" id="UP000707731">
    <property type="component" value="Unassembled WGS sequence"/>
</dbReference>
<organism evidence="4 5">
    <name type="scientific">Nocardia higoensis</name>
    <dbReference type="NCBI Taxonomy" id="228599"/>
    <lineage>
        <taxon>Bacteria</taxon>
        <taxon>Bacillati</taxon>
        <taxon>Actinomycetota</taxon>
        <taxon>Actinomycetes</taxon>
        <taxon>Mycobacteriales</taxon>
        <taxon>Nocardiaceae</taxon>
        <taxon>Nocardia</taxon>
    </lineage>
</organism>
<dbReference type="Gene3D" id="3.90.850.10">
    <property type="entry name" value="Fumarylacetoacetase-like, C-terminal domain"/>
    <property type="match status" value="1"/>
</dbReference>
<gene>
    <name evidence="4" type="ORF">IU449_04995</name>
</gene>
<evidence type="ECO:0000259" key="3">
    <source>
        <dbReference type="Pfam" id="PF01557"/>
    </source>
</evidence>
<dbReference type="Pfam" id="PF01557">
    <property type="entry name" value="FAA_hydrolase"/>
    <property type="match status" value="1"/>
</dbReference>
<dbReference type="RefSeq" id="WP_195000751.1">
    <property type="nucleotide sequence ID" value="NZ_JADLQN010000001.1"/>
</dbReference>
<dbReference type="EMBL" id="JADLQN010000001">
    <property type="protein sequence ID" value="MBF6353912.1"/>
    <property type="molecule type" value="Genomic_DNA"/>
</dbReference>
<reference evidence="4 5" key="1">
    <citation type="submission" date="2020-10" db="EMBL/GenBank/DDBJ databases">
        <title>Identification of Nocardia species via Next-generation sequencing and recognition of intraspecies genetic diversity.</title>
        <authorList>
            <person name="Li P."/>
            <person name="Li P."/>
            <person name="Lu B."/>
        </authorList>
    </citation>
    <scope>NUCLEOTIDE SEQUENCE [LARGE SCALE GENOMIC DNA]</scope>
    <source>
        <strain evidence="4 5">BJ06-0143</strain>
    </source>
</reference>
<evidence type="ECO:0000256" key="1">
    <source>
        <dbReference type="ARBA" id="ARBA00010211"/>
    </source>
</evidence>
<proteinExistence type="inferred from homology"/>
<dbReference type="InterPro" id="IPR011234">
    <property type="entry name" value="Fumarylacetoacetase-like_C"/>
</dbReference>
<dbReference type="SUPFAM" id="SSF56529">
    <property type="entry name" value="FAH"/>
    <property type="match status" value="1"/>
</dbReference>
<keyword evidence="5" id="KW-1185">Reference proteome</keyword>
<comment type="caution">
    <text evidence="4">The sequence shown here is derived from an EMBL/GenBank/DDBJ whole genome shotgun (WGS) entry which is preliminary data.</text>
</comment>
<feature type="domain" description="Fumarylacetoacetase-like C-terminal" evidence="3">
    <location>
        <begin position="63"/>
        <end position="269"/>
    </location>
</feature>
<comment type="similarity">
    <text evidence="1">Belongs to the FAH family.</text>
</comment>
<evidence type="ECO:0000256" key="2">
    <source>
        <dbReference type="ARBA" id="ARBA00022723"/>
    </source>
</evidence>
<dbReference type="InterPro" id="IPR036663">
    <property type="entry name" value="Fumarylacetoacetase_C_sf"/>
</dbReference>
<keyword evidence="2" id="KW-0479">Metal-binding</keyword>
<dbReference type="PANTHER" id="PTHR42796">
    <property type="entry name" value="FUMARYLACETOACETATE HYDROLASE DOMAIN-CONTAINING PROTEIN 2A-RELATED"/>
    <property type="match status" value="1"/>
</dbReference>
<keyword evidence="4" id="KW-0378">Hydrolase</keyword>
<evidence type="ECO:0000313" key="5">
    <source>
        <dbReference type="Proteomes" id="UP000707731"/>
    </source>
</evidence>
<evidence type="ECO:0000313" key="4">
    <source>
        <dbReference type="EMBL" id="MBF6353912.1"/>
    </source>
</evidence>
<dbReference type="GO" id="GO:0016787">
    <property type="term" value="F:hydrolase activity"/>
    <property type="evidence" value="ECO:0007669"/>
    <property type="project" value="UniProtKB-KW"/>
</dbReference>